<sequence>MPVEGGRTLLEIYQSAKRALLRTRHGVEKLERLEGSTSDGDYDSTINQRRTNEARERAELLGRANGDSSHMLRIFGEEAQAMQSVQNSSRMLQESFVVTLLATVVEHLVTGETMQMTTSSDQRCRKLKNSSRMLQESFATGTAILAKNAE</sequence>
<evidence type="ECO:0000313" key="1">
    <source>
        <dbReference type="EMBL" id="KAJ0013576.1"/>
    </source>
</evidence>
<reference evidence="2" key="1">
    <citation type="journal article" date="2023" name="G3 (Bethesda)">
        <title>Genome assembly and association tests identify interacting loci associated with vigor, precocity, and sex in interspecific pistachio rootstocks.</title>
        <authorList>
            <person name="Palmer W."/>
            <person name="Jacygrad E."/>
            <person name="Sagayaradj S."/>
            <person name="Cavanaugh K."/>
            <person name="Han R."/>
            <person name="Bertier L."/>
            <person name="Beede B."/>
            <person name="Kafkas S."/>
            <person name="Golino D."/>
            <person name="Preece J."/>
            <person name="Michelmore R."/>
        </authorList>
    </citation>
    <scope>NUCLEOTIDE SEQUENCE [LARGE SCALE GENOMIC DNA]</scope>
</reference>
<accession>A0ACC0XB47</accession>
<evidence type="ECO:0000313" key="2">
    <source>
        <dbReference type="Proteomes" id="UP001163603"/>
    </source>
</evidence>
<gene>
    <name evidence="1" type="ORF">Pint_20664</name>
</gene>
<protein>
    <submittedName>
        <fullName evidence="1">Uncharacterized protein</fullName>
    </submittedName>
</protein>
<organism evidence="1 2">
    <name type="scientific">Pistacia integerrima</name>
    <dbReference type="NCBI Taxonomy" id="434235"/>
    <lineage>
        <taxon>Eukaryota</taxon>
        <taxon>Viridiplantae</taxon>
        <taxon>Streptophyta</taxon>
        <taxon>Embryophyta</taxon>
        <taxon>Tracheophyta</taxon>
        <taxon>Spermatophyta</taxon>
        <taxon>Magnoliopsida</taxon>
        <taxon>eudicotyledons</taxon>
        <taxon>Gunneridae</taxon>
        <taxon>Pentapetalae</taxon>
        <taxon>rosids</taxon>
        <taxon>malvids</taxon>
        <taxon>Sapindales</taxon>
        <taxon>Anacardiaceae</taxon>
        <taxon>Pistacia</taxon>
    </lineage>
</organism>
<name>A0ACC0XB47_9ROSI</name>
<dbReference type="Proteomes" id="UP001163603">
    <property type="component" value="Chromosome 13"/>
</dbReference>
<dbReference type="EMBL" id="CM047748">
    <property type="protein sequence ID" value="KAJ0013576.1"/>
    <property type="molecule type" value="Genomic_DNA"/>
</dbReference>
<proteinExistence type="predicted"/>
<keyword evidence="2" id="KW-1185">Reference proteome</keyword>
<comment type="caution">
    <text evidence="1">The sequence shown here is derived from an EMBL/GenBank/DDBJ whole genome shotgun (WGS) entry which is preliminary data.</text>
</comment>